<feature type="transmembrane region" description="Helical" evidence="10">
    <location>
        <begin position="486"/>
        <end position="508"/>
    </location>
</feature>
<dbReference type="InterPro" id="IPR044880">
    <property type="entry name" value="NCX_ion-bd_dom_sf"/>
</dbReference>
<evidence type="ECO:0000256" key="2">
    <source>
        <dbReference type="ARBA" id="ARBA00008170"/>
    </source>
</evidence>
<dbReference type="Proteomes" id="UP000605846">
    <property type="component" value="Unassembled WGS sequence"/>
</dbReference>
<proteinExistence type="inferred from homology"/>
<keyword evidence="5 10" id="KW-0812">Transmembrane</keyword>
<evidence type="ECO:0000256" key="5">
    <source>
        <dbReference type="ARBA" id="ARBA00022692"/>
    </source>
</evidence>
<dbReference type="Pfam" id="PF01699">
    <property type="entry name" value="Na_Ca_ex"/>
    <property type="match status" value="2"/>
</dbReference>
<dbReference type="InterPro" id="IPR005185">
    <property type="entry name" value="YccF"/>
</dbReference>
<name>A0A8H7BUP2_9FUNG</name>
<feature type="transmembrane region" description="Helical" evidence="10">
    <location>
        <begin position="520"/>
        <end position="540"/>
    </location>
</feature>
<comment type="similarity">
    <text evidence="2">Belongs to the Ca(2+):cation antiporter (CaCA) (TC 2.A.19) family.</text>
</comment>
<evidence type="ECO:0000313" key="13">
    <source>
        <dbReference type="EMBL" id="KAF7731238.1"/>
    </source>
</evidence>
<dbReference type="GO" id="GO:0006874">
    <property type="term" value="P:intracellular calcium ion homeostasis"/>
    <property type="evidence" value="ECO:0007669"/>
    <property type="project" value="TreeGrafter"/>
</dbReference>
<dbReference type="InterPro" id="IPR004713">
    <property type="entry name" value="CaH_exchang"/>
</dbReference>
<feature type="transmembrane region" description="Helical" evidence="10">
    <location>
        <begin position="867"/>
        <end position="887"/>
    </location>
</feature>
<dbReference type="OrthoDB" id="16982at2759"/>
<feature type="transmembrane region" description="Helical" evidence="10">
    <location>
        <begin position="416"/>
        <end position="440"/>
    </location>
</feature>
<keyword evidence="6 10" id="KW-1133">Transmembrane helix</keyword>
<keyword evidence="7" id="KW-0406">Ion transport</keyword>
<comment type="caution">
    <text evidence="13">The sequence shown here is derived from an EMBL/GenBank/DDBJ whole genome shotgun (WGS) entry which is preliminary data.</text>
</comment>
<protein>
    <submittedName>
        <fullName evidence="13">Uncharacterized protein</fullName>
    </submittedName>
</protein>
<accession>A0A8H7BUP2</accession>
<comment type="subcellular location">
    <subcellularLocation>
        <location evidence="1">Endomembrane system</location>
        <topology evidence="1">Multi-pass membrane protein</topology>
    </subcellularLocation>
</comment>
<evidence type="ECO:0000256" key="3">
    <source>
        <dbReference type="ARBA" id="ARBA00022448"/>
    </source>
</evidence>
<dbReference type="PANTHER" id="PTHR31503">
    <property type="entry name" value="VACUOLAR CALCIUM ION TRANSPORTER"/>
    <property type="match status" value="1"/>
</dbReference>
<feature type="transmembrane region" description="Helical" evidence="10">
    <location>
        <begin position="839"/>
        <end position="860"/>
    </location>
</feature>
<dbReference type="InterPro" id="IPR004837">
    <property type="entry name" value="NaCa_Exmemb"/>
</dbReference>
<feature type="domain" description="Sodium/calcium exchanger membrane region" evidence="11">
    <location>
        <begin position="734"/>
        <end position="885"/>
    </location>
</feature>
<feature type="transmembrane region" description="Helical" evidence="10">
    <location>
        <begin position="387"/>
        <end position="404"/>
    </location>
</feature>
<feature type="region of interest" description="Disordered" evidence="9">
    <location>
        <begin position="1"/>
        <end position="131"/>
    </location>
</feature>
<feature type="domain" description="Sodium/calcium exchanger membrane region" evidence="11">
    <location>
        <begin position="423"/>
        <end position="605"/>
    </location>
</feature>
<sequence length="900" mass="101327">MDSSDRPTLRKSRSSASNRSHRRPGQHRRTSKYGSIPHDDDTTAQRTKSLLRRRSTIRRRHRRGSKDDEEESENPEGGIEQEEEEEEEEGDETPLSETEEQASDLGEPEFDNDRTRRRSRRRSSHIEDIDRASFSSAEKEITLKDRQDAMNKQHPFGLPIWKPALYKKSRSVVRKANRALHSSPSSAPELFLNPGNLLWLLIFGWWLALVMFILSIPLSIMPPDGRKYGLVMRELSFYLLWPFGRYVERRVDIVPTTLDASHGADEETGLLQDQRKPEDRISYLRSFYDILKSGPAGCLYYLLFFTIAAPLLLLVSTICWMCVVTIPMAKLNYILIRHLRRHPLTLRFRSSPSGLSQLEATNQQPTVILMCTYQAVGLQYYKYTYEGINIMFINLIPLVFFVIFDDYVLKHYLPDSFIAQPAFVFALSLASVIPLSYFIGMGVSSVSAQSSMGVGAVINATFGSIIEIILYSVALMNGKSLLVEGSLIGSILAGVLLMPGCSMISGGIKRKEQKFNAKSAGVTSTMLIMAIIGALSPTLFFQMFGSFELRCTGCPETVDANGTIACGRCYYDQMDPAHDPVYQNSVKPFTWICAVILPSAYVIGLVFSLHTHVDMVWKSASPQAESNQHPESTPYYQKLVPTHIISQFLHPMQHTQGNNAAEISSEAYRQHAMTEDPLLRPLNAMVLDDQHGSTPQSTQQRVAPVAFVHAKEPEEEEEEELAGHDSPNWGKTKSFTILFACTLLYSIIAEILVDTVDLVMESLAVDEKFLGLTLFALVPNITEFMNAISFALYGNIVLSMEIGSAYALQVCLLQIPAMVAFSLWYNWGNEEIARYTFSLIFPRWDAIAVIFSVFLLTYTYQEGKSNYFKGSILILSYFVLVAGFFYIPSFSNSSILIGKH</sequence>
<feature type="transmembrane region" description="Helical" evidence="10">
    <location>
        <begin position="589"/>
        <end position="609"/>
    </location>
</feature>
<keyword evidence="3" id="KW-0813">Transport</keyword>
<feature type="transmembrane region" description="Helical" evidence="10">
    <location>
        <begin position="735"/>
        <end position="753"/>
    </location>
</feature>
<feature type="compositionally biased region" description="Basic residues" evidence="9">
    <location>
        <begin position="49"/>
        <end position="64"/>
    </location>
</feature>
<keyword evidence="4" id="KW-0597">Phosphoprotein</keyword>
<evidence type="ECO:0000256" key="4">
    <source>
        <dbReference type="ARBA" id="ARBA00022553"/>
    </source>
</evidence>
<evidence type="ECO:0000259" key="12">
    <source>
        <dbReference type="Pfam" id="PF03733"/>
    </source>
</evidence>
<feature type="transmembrane region" description="Helical" evidence="10">
    <location>
        <begin position="299"/>
        <end position="329"/>
    </location>
</feature>
<dbReference type="Pfam" id="PF03733">
    <property type="entry name" value="YccF"/>
    <property type="match status" value="1"/>
</dbReference>
<feature type="transmembrane region" description="Helical" evidence="10">
    <location>
        <begin position="805"/>
        <end position="827"/>
    </location>
</feature>
<dbReference type="GO" id="GO:0015369">
    <property type="term" value="F:calcium:proton antiporter activity"/>
    <property type="evidence" value="ECO:0007669"/>
    <property type="project" value="TreeGrafter"/>
</dbReference>
<feature type="compositionally biased region" description="Basic residues" evidence="9">
    <location>
        <begin position="9"/>
        <end position="31"/>
    </location>
</feature>
<dbReference type="PANTHER" id="PTHR31503:SF10">
    <property type="entry name" value="VNX1 PROTEIN"/>
    <property type="match status" value="1"/>
</dbReference>
<evidence type="ECO:0000256" key="6">
    <source>
        <dbReference type="ARBA" id="ARBA00022989"/>
    </source>
</evidence>
<evidence type="ECO:0000259" key="11">
    <source>
        <dbReference type="Pfam" id="PF01699"/>
    </source>
</evidence>
<evidence type="ECO:0000256" key="10">
    <source>
        <dbReference type="SAM" id="Phobius"/>
    </source>
</evidence>
<feature type="transmembrane region" description="Helical" evidence="10">
    <location>
        <begin position="452"/>
        <end position="474"/>
    </location>
</feature>
<reference evidence="13" key="1">
    <citation type="submission" date="2020-01" db="EMBL/GenBank/DDBJ databases">
        <title>Genome Sequencing of Three Apophysomyces-Like Fungal Strains Confirms a Novel Fungal Genus in the Mucoromycota with divergent Burkholderia-like Endosymbiotic Bacteria.</title>
        <authorList>
            <person name="Stajich J.E."/>
            <person name="Macias A.M."/>
            <person name="Carter-House D."/>
            <person name="Lovett B."/>
            <person name="Kasson L.R."/>
            <person name="Berry K."/>
            <person name="Grigoriev I."/>
            <person name="Chang Y."/>
            <person name="Spatafora J."/>
            <person name="Kasson M.T."/>
        </authorList>
    </citation>
    <scope>NUCLEOTIDE SEQUENCE</scope>
    <source>
        <strain evidence="13">NRRL A-21654</strain>
    </source>
</reference>
<keyword evidence="14" id="KW-1185">Reference proteome</keyword>
<dbReference type="GO" id="GO:0005774">
    <property type="term" value="C:vacuolar membrane"/>
    <property type="evidence" value="ECO:0007669"/>
    <property type="project" value="UniProtKB-ARBA"/>
</dbReference>
<evidence type="ECO:0000313" key="14">
    <source>
        <dbReference type="Proteomes" id="UP000605846"/>
    </source>
</evidence>
<feature type="compositionally biased region" description="Acidic residues" evidence="9">
    <location>
        <begin position="67"/>
        <end position="110"/>
    </location>
</feature>
<organism evidence="13 14">
    <name type="scientific">Apophysomyces ossiformis</name>
    <dbReference type="NCBI Taxonomy" id="679940"/>
    <lineage>
        <taxon>Eukaryota</taxon>
        <taxon>Fungi</taxon>
        <taxon>Fungi incertae sedis</taxon>
        <taxon>Mucoromycota</taxon>
        <taxon>Mucoromycotina</taxon>
        <taxon>Mucoromycetes</taxon>
        <taxon>Mucorales</taxon>
        <taxon>Mucorineae</taxon>
        <taxon>Mucoraceae</taxon>
        <taxon>Apophysomyces</taxon>
    </lineage>
</organism>
<dbReference type="AlphaFoldDB" id="A0A8H7BUP2"/>
<feature type="transmembrane region" description="Helical" evidence="10">
    <location>
        <begin position="197"/>
        <end position="220"/>
    </location>
</feature>
<gene>
    <name evidence="13" type="ORF">EC973_000654</name>
</gene>
<evidence type="ECO:0000256" key="8">
    <source>
        <dbReference type="ARBA" id="ARBA00023136"/>
    </source>
</evidence>
<feature type="transmembrane region" description="Helical" evidence="10">
    <location>
        <begin position="773"/>
        <end position="793"/>
    </location>
</feature>
<dbReference type="EMBL" id="JABAYA010000011">
    <property type="protein sequence ID" value="KAF7731238.1"/>
    <property type="molecule type" value="Genomic_DNA"/>
</dbReference>
<evidence type="ECO:0000256" key="7">
    <source>
        <dbReference type="ARBA" id="ARBA00023065"/>
    </source>
</evidence>
<evidence type="ECO:0000256" key="9">
    <source>
        <dbReference type="SAM" id="MobiDB-lite"/>
    </source>
</evidence>
<keyword evidence="8 10" id="KW-0472">Membrane</keyword>
<dbReference type="FunFam" id="1.20.1420.30:FF:000014">
    <property type="entry name" value="Cation/H+ exchanger protein 2"/>
    <property type="match status" value="1"/>
</dbReference>
<feature type="domain" description="Inner membrane component" evidence="12">
    <location>
        <begin position="195"/>
        <end position="245"/>
    </location>
</feature>
<evidence type="ECO:0000256" key="1">
    <source>
        <dbReference type="ARBA" id="ARBA00004127"/>
    </source>
</evidence>
<dbReference type="GO" id="GO:0012505">
    <property type="term" value="C:endomembrane system"/>
    <property type="evidence" value="ECO:0007669"/>
    <property type="project" value="UniProtKB-SubCell"/>
</dbReference>
<dbReference type="Gene3D" id="1.20.1420.30">
    <property type="entry name" value="NCX, central ion-binding region"/>
    <property type="match status" value="2"/>
</dbReference>